<dbReference type="SUPFAM" id="SSF56047">
    <property type="entry name" value="Ribosomal protein S8"/>
    <property type="match status" value="1"/>
</dbReference>
<reference evidence="6 7" key="1">
    <citation type="journal article" date="2016" name="Nat. Commun.">
        <title>Thousands of microbial genomes shed light on interconnected biogeochemical processes in an aquifer system.</title>
        <authorList>
            <person name="Anantharaman K."/>
            <person name="Brown C.T."/>
            <person name="Hug L.A."/>
            <person name="Sharon I."/>
            <person name="Castelle C.J."/>
            <person name="Probst A.J."/>
            <person name="Thomas B.C."/>
            <person name="Singh A."/>
            <person name="Wilkins M.J."/>
            <person name="Karaoz U."/>
            <person name="Brodie E.L."/>
            <person name="Williams K.H."/>
            <person name="Hubbard S.S."/>
            <person name="Banfield J.F."/>
        </authorList>
    </citation>
    <scope>NUCLEOTIDE SEQUENCE [LARGE SCALE GENOMIC DNA]</scope>
</reference>
<dbReference type="Gene3D" id="3.30.1490.10">
    <property type="match status" value="1"/>
</dbReference>
<sequence>MNTNYPVGDFLIRIKNAAMAKKRYVEFDSTKLVEEVAKTLAKEGYLDEVTKEDGRLIVRLTFKWKEPLLMNLRLISKPGMRVYMNLDNLRGNKGPSNLIVSTSKGVMMDKEAVKKNLGGEVIAEVL</sequence>
<comment type="caution">
    <text evidence="6">The sequence shown here is derived from an EMBL/GenBank/DDBJ whole genome shotgun (WGS) entry which is preliminary data.</text>
</comment>
<protein>
    <recommendedName>
        <fullName evidence="4">Small ribosomal subunit protein uS8</fullName>
    </recommendedName>
    <alternativeName>
        <fullName evidence="5">30S ribosomal protein S8</fullName>
    </alternativeName>
</protein>
<dbReference type="Gene3D" id="3.30.1370.30">
    <property type="match status" value="1"/>
</dbReference>
<accession>A0A1F7Z334</accession>
<dbReference type="PANTHER" id="PTHR11758">
    <property type="entry name" value="40S RIBOSOMAL PROTEIN S15A"/>
    <property type="match status" value="1"/>
</dbReference>
<proteinExistence type="inferred from homology"/>
<name>A0A1F7Z334_9BACT</name>
<dbReference type="STRING" id="1802505.A3D01_03980"/>
<dbReference type="InterPro" id="IPR035987">
    <property type="entry name" value="Ribosomal_uS8_sf"/>
</dbReference>
<evidence type="ECO:0000256" key="5">
    <source>
        <dbReference type="ARBA" id="ARBA00035525"/>
    </source>
</evidence>
<dbReference type="FunFam" id="3.30.1490.10:FF:000001">
    <property type="entry name" value="30S ribosomal protein S8"/>
    <property type="match status" value="1"/>
</dbReference>
<dbReference type="Proteomes" id="UP000177169">
    <property type="component" value="Unassembled WGS sequence"/>
</dbReference>
<comment type="similarity">
    <text evidence="1">Belongs to the universal ribosomal protein uS8 family.</text>
</comment>
<dbReference type="GO" id="GO:0006412">
    <property type="term" value="P:translation"/>
    <property type="evidence" value="ECO:0007669"/>
    <property type="project" value="InterPro"/>
</dbReference>
<dbReference type="GO" id="GO:1990904">
    <property type="term" value="C:ribonucleoprotein complex"/>
    <property type="evidence" value="ECO:0007669"/>
    <property type="project" value="UniProtKB-KW"/>
</dbReference>
<evidence type="ECO:0000256" key="2">
    <source>
        <dbReference type="ARBA" id="ARBA00022980"/>
    </source>
</evidence>
<organism evidence="6 7">
    <name type="scientific">Candidatus Woesebacteria bacterium RIFCSPHIGHO2_02_FULL_39_13</name>
    <dbReference type="NCBI Taxonomy" id="1802505"/>
    <lineage>
        <taxon>Bacteria</taxon>
        <taxon>Candidatus Woeseibacteriota</taxon>
    </lineage>
</organism>
<evidence type="ECO:0000256" key="1">
    <source>
        <dbReference type="ARBA" id="ARBA00006471"/>
    </source>
</evidence>
<dbReference type="GO" id="GO:0005737">
    <property type="term" value="C:cytoplasm"/>
    <property type="evidence" value="ECO:0007669"/>
    <property type="project" value="UniProtKB-ARBA"/>
</dbReference>
<evidence type="ECO:0000256" key="4">
    <source>
        <dbReference type="ARBA" id="ARBA00035258"/>
    </source>
</evidence>
<dbReference type="AlphaFoldDB" id="A0A1F7Z334"/>
<evidence type="ECO:0000313" key="7">
    <source>
        <dbReference type="Proteomes" id="UP000177169"/>
    </source>
</evidence>
<keyword evidence="2 6" id="KW-0689">Ribosomal protein</keyword>
<gene>
    <name evidence="6" type="ORF">A3D01_03980</name>
</gene>
<dbReference type="GO" id="GO:0005840">
    <property type="term" value="C:ribosome"/>
    <property type="evidence" value="ECO:0007669"/>
    <property type="project" value="UniProtKB-KW"/>
</dbReference>
<dbReference type="InterPro" id="IPR000630">
    <property type="entry name" value="Ribosomal_uS8"/>
</dbReference>
<dbReference type="Pfam" id="PF00410">
    <property type="entry name" value="Ribosomal_S8"/>
    <property type="match status" value="1"/>
</dbReference>
<evidence type="ECO:0000313" key="6">
    <source>
        <dbReference type="EMBL" id="OGM34063.1"/>
    </source>
</evidence>
<evidence type="ECO:0000256" key="3">
    <source>
        <dbReference type="ARBA" id="ARBA00023274"/>
    </source>
</evidence>
<dbReference type="EMBL" id="MGGR01000010">
    <property type="protein sequence ID" value="OGM34063.1"/>
    <property type="molecule type" value="Genomic_DNA"/>
</dbReference>
<dbReference type="GO" id="GO:0003735">
    <property type="term" value="F:structural constituent of ribosome"/>
    <property type="evidence" value="ECO:0007669"/>
    <property type="project" value="InterPro"/>
</dbReference>
<keyword evidence="3" id="KW-0687">Ribonucleoprotein</keyword>